<organism evidence="2 3">
    <name type="scientific">Acuticoccus sediminis</name>
    <dbReference type="NCBI Taxonomy" id="2184697"/>
    <lineage>
        <taxon>Bacteria</taxon>
        <taxon>Pseudomonadati</taxon>
        <taxon>Pseudomonadota</taxon>
        <taxon>Alphaproteobacteria</taxon>
        <taxon>Hyphomicrobiales</taxon>
        <taxon>Amorphaceae</taxon>
        <taxon>Acuticoccus</taxon>
    </lineage>
</organism>
<keyword evidence="3" id="KW-1185">Reference proteome</keyword>
<proteinExistence type="predicted"/>
<gene>
    <name evidence="2" type="ORF">DLJ53_17960</name>
</gene>
<evidence type="ECO:0000313" key="2">
    <source>
        <dbReference type="EMBL" id="RAI01102.1"/>
    </source>
</evidence>
<protein>
    <submittedName>
        <fullName evidence="2">Uncharacterized protein</fullName>
    </submittedName>
</protein>
<evidence type="ECO:0000256" key="1">
    <source>
        <dbReference type="SAM" id="MobiDB-lite"/>
    </source>
</evidence>
<reference evidence="2 3" key="1">
    <citation type="submission" date="2018-05" db="EMBL/GenBank/DDBJ databases">
        <title>Acuticoccus sediminis sp. nov., isolated from deep-sea sediment of Indian Ocean.</title>
        <authorList>
            <person name="Liu X."/>
            <person name="Lai Q."/>
            <person name="Du Y."/>
            <person name="Sun F."/>
            <person name="Zhang X."/>
            <person name="Wang S."/>
            <person name="Shao Z."/>
        </authorList>
    </citation>
    <scope>NUCLEOTIDE SEQUENCE [LARGE SCALE GENOMIC DNA]</scope>
    <source>
        <strain evidence="2 3">PTG4-2</strain>
    </source>
</reference>
<dbReference type="AlphaFoldDB" id="A0A8B2NQZ4"/>
<feature type="region of interest" description="Disordered" evidence="1">
    <location>
        <begin position="45"/>
        <end position="69"/>
    </location>
</feature>
<accession>A0A8B2NQZ4</accession>
<comment type="caution">
    <text evidence="2">The sequence shown here is derived from an EMBL/GenBank/DDBJ whole genome shotgun (WGS) entry which is preliminary data.</text>
</comment>
<name>A0A8B2NQZ4_9HYPH</name>
<dbReference type="Proteomes" id="UP000249590">
    <property type="component" value="Unassembled WGS sequence"/>
</dbReference>
<dbReference type="EMBL" id="QHHQ01000003">
    <property type="protein sequence ID" value="RAI01102.1"/>
    <property type="molecule type" value="Genomic_DNA"/>
</dbReference>
<sequence>MKIMTNEQEKKFYVLRETWIYDVLQAPGDEVMLTPARAKMYLSSGAISETKPTPPKKKSSASSSSSSEG</sequence>
<feature type="compositionally biased region" description="Low complexity" evidence="1">
    <location>
        <begin position="60"/>
        <end position="69"/>
    </location>
</feature>
<evidence type="ECO:0000313" key="3">
    <source>
        <dbReference type="Proteomes" id="UP000249590"/>
    </source>
</evidence>